<dbReference type="PANTHER" id="PTHR30015">
    <property type="entry name" value="MRR RESTRICTION SYSTEM PROTEIN"/>
    <property type="match status" value="1"/>
</dbReference>
<dbReference type="PIRSF" id="PIRSF031853">
    <property type="entry name" value="UPC031853"/>
    <property type="match status" value="1"/>
</dbReference>
<dbReference type="EMBL" id="FOMJ01000001">
    <property type="protein sequence ID" value="SFC92018.1"/>
    <property type="molecule type" value="Genomic_DNA"/>
</dbReference>
<dbReference type="SUPFAM" id="SSF52980">
    <property type="entry name" value="Restriction endonuclease-like"/>
    <property type="match status" value="1"/>
</dbReference>
<dbReference type="PANTHER" id="PTHR30015:SF7">
    <property type="entry name" value="TYPE IV METHYL-DIRECTED RESTRICTION ENZYME ECOKMRR"/>
    <property type="match status" value="1"/>
</dbReference>
<dbReference type="AlphaFoldDB" id="A0A1I1N972"/>
<accession>A0A1I1N972</accession>
<protein>
    <submittedName>
        <fullName evidence="2">Restriction system protein</fullName>
    </submittedName>
</protein>
<dbReference type="InterPro" id="IPR052906">
    <property type="entry name" value="Type_IV_Methyl-Rstrct_Enzyme"/>
</dbReference>
<dbReference type="InterPro" id="IPR016984">
    <property type="entry name" value="UCP031853"/>
</dbReference>
<evidence type="ECO:0000313" key="3">
    <source>
        <dbReference type="Proteomes" id="UP000198611"/>
    </source>
</evidence>
<dbReference type="GO" id="GO:0009307">
    <property type="term" value="P:DNA restriction-modification system"/>
    <property type="evidence" value="ECO:0007669"/>
    <property type="project" value="InterPro"/>
</dbReference>
<dbReference type="Pfam" id="PF04471">
    <property type="entry name" value="Mrr_cat"/>
    <property type="match status" value="1"/>
</dbReference>
<dbReference type="InterPro" id="IPR011335">
    <property type="entry name" value="Restrct_endonuc-II-like"/>
</dbReference>
<evidence type="ECO:0000313" key="2">
    <source>
        <dbReference type="EMBL" id="SFC92018.1"/>
    </source>
</evidence>
<feature type="domain" description="Restriction endonuclease type IV Mrr" evidence="1">
    <location>
        <begin position="188"/>
        <end position="299"/>
    </location>
</feature>
<dbReference type="Proteomes" id="UP000198611">
    <property type="component" value="Unassembled WGS sequence"/>
</dbReference>
<dbReference type="STRING" id="1123397.SAMN05660831_00084"/>
<keyword evidence="3" id="KW-1185">Reference proteome</keyword>
<dbReference type="GO" id="GO:0015666">
    <property type="term" value="F:restriction endodeoxyribonuclease activity"/>
    <property type="evidence" value="ECO:0007669"/>
    <property type="project" value="TreeGrafter"/>
</dbReference>
<organism evidence="2 3">
    <name type="scientific">Thiohalospira halophila DSM 15071</name>
    <dbReference type="NCBI Taxonomy" id="1123397"/>
    <lineage>
        <taxon>Bacteria</taxon>
        <taxon>Pseudomonadati</taxon>
        <taxon>Pseudomonadota</taxon>
        <taxon>Gammaproteobacteria</taxon>
        <taxon>Thiohalospirales</taxon>
        <taxon>Thiohalospiraceae</taxon>
        <taxon>Thiohalospira</taxon>
    </lineage>
</organism>
<proteinExistence type="predicted"/>
<dbReference type="GO" id="GO:0003677">
    <property type="term" value="F:DNA binding"/>
    <property type="evidence" value="ECO:0007669"/>
    <property type="project" value="InterPro"/>
</dbReference>
<gene>
    <name evidence="2" type="ORF">SAMN05660831_00084</name>
</gene>
<name>A0A1I1N972_9GAMM</name>
<dbReference type="InterPro" id="IPR011856">
    <property type="entry name" value="tRNA_endonuc-like_dom_sf"/>
</dbReference>
<reference evidence="2 3" key="1">
    <citation type="submission" date="2016-10" db="EMBL/GenBank/DDBJ databases">
        <authorList>
            <person name="de Groot N.N."/>
        </authorList>
    </citation>
    <scope>NUCLEOTIDE SEQUENCE [LARGE SCALE GENOMIC DNA]</scope>
    <source>
        <strain evidence="2 3">HL3</strain>
    </source>
</reference>
<sequence length="325" mass="36281">MVRAGQGGRQADEFVEKGHVGIGWEEVGELGAFPDKAALVERYRRAYPDWSEGRLNTAASQLIRFRDEMGPGDRVLTYDSSRRIYHIGTISGEYRHDADLLPPSEHVRAVDWQDELDRDRLSLDARNTLGSVLTLFRLSEPVRAEIEALLSGESTSPAAPDEAEEDEEALLKRYREEAVEIIKDRVSRLDAWEMQSLVAGLLRAMGYKTRESSPGPDRGIDVIASPDGFGFESPRIVVEVKHRPHTAMGAQEVRSFLGGRHGEDKGLYVSTGGFTKEARYEADRAKIPVMLMDLNGLVAALTEHYDNADSETRALVPLTRLYWPA</sequence>
<dbReference type="GO" id="GO:0043590">
    <property type="term" value="C:bacterial nucleoid"/>
    <property type="evidence" value="ECO:0007669"/>
    <property type="project" value="TreeGrafter"/>
</dbReference>
<dbReference type="InterPro" id="IPR007560">
    <property type="entry name" value="Restrct_endonuc_IV_Mrr"/>
</dbReference>
<dbReference type="Gene3D" id="3.40.1350.10">
    <property type="match status" value="1"/>
</dbReference>
<evidence type="ECO:0000259" key="1">
    <source>
        <dbReference type="Pfam" id="PF04471"/>
    </source>
</evidence>